<evidence type="ECO:0000313" key="2">
    <source>
        <dbReference type="Proteomes" id="UP000799779"/>
    </source>
</evidence>
<name>A0A6A5VZD9_9PLEO</name>
<reference evidence="1" key="1">
    <citation type="journal article" date="2020" name="Stud. Mycol.">
        <title>101 Dothideomycetes genomes: a test case for predicting lifestyles and emergence of pathogens.</title>
        <authorList>
            <person name="Haridas S."/>
            <person name="Albert R."/>
            <person name="Binder M."/>
            <person name="Bloem J."/>
            <person name="Labutti K."/>
            <person name="Salamov A."/>
            <person name="Andreopoulos B."/>
            <person name="Baker S."/>
            <person name="Barry K."/>
            <person name="Bills G."/>
            <person name="Bluhm B."/>
            <person name="Cannon C."/>
            <person name="Castanera R."/>
            <person name="Culley D."/>
            <person name="Daum C."/>
            <person name="Ezra D."/>
            <person name="Gonzalez J."/>
            <person name="Henrissat B."/>
            <person name="Kuo A."/>
            <person name="Liang C."/>
            <person name="Lipzen A."/>
            <person name="Lutzoni F."/>
            <person name="Magnuson J."/>
            <person name="Mondo S."/>
            <person name="Nolan M."/>
            <person name="Ohm R."/>
            <person name="Pangilinan J."/>
            <person name="Park H.-J."/>
            <person name="Ramirez L."/>
            <person name="Alfaro M."/>
            <person name="Sun H."/>
            <person name="Tritt A."/>
            <person name="Yoshinaga Y."/>
            <person name="Zwiers L.-H."/>
            <person name="Turgeon B."/>
            <person name="Goodwin S."/>
            <person name="Spatafora J."/>
            <person name="Crous P."/>
            <person name="Grigoriev I."/>
        </authorList>
    </citation>
    <scope>NUCLEOTIDE SEQUENCE</scope>
    <source>
        <strain evidence="1">CBS 123094</strain>
    </source>
</reference>
<dbReference type="AlphaFoldDB" id="A0A6A5VZD9"/>
<dbReference type="EMBL" id="ML977674">
    <property type="protein sequence ID" value="KAF1994039.1"/>
    <property type="molecule type" value="Genomic_DNA"/>
</dbReference>
<protein>
    <submittedName>
        <fullName evidence="1">Uncharacterized protein</fullName>
    </submittedName>
</protein>
<evidence type="ECO:0000313" key="1">
    <source>
        <dbReference type="EMBL" id="KAF1994039.1"/>
    </source>
</evidence>
<sequence length="120" mass="13907">MSQIVLDGSEKRPLPPNELAVMALNEVAAAHGIEFLYHMPNRDSWRHESVKPEYEYCAICVCHYFADYSSGTSIPTLFYTRFIWRDEDRQRFLAQPHRARYPLSSGLLHPLSPSTPIFCF</sequence>
<accession>A0A6A5VZD9</accession>
<dbReference type="Proteomes" id="UP000799779">
    <property type="component" value="Unassembled WGS sequence"/>
</dbReference>
<organism evidence="1 2">
    <name type="scientific">Amniculicola lignicola CBS 123094</name>
    <dbReference type="NCBI Taxonomy" id="1392246"/>
    <lineage>
        <taxon>Eukaryota</taxon>
        <taxon>Fungi</taxon>
        <taxon>Dikarya</taxon>
        <taxon>Ascomycota</taxon>
        <taxon>Pezizomycotina</taxon>
        <taxon>Dothideomycetes</taxon>
        <taxon>Pleosporomycetidae</taxon>
        <taxon>Pleosporales</taxon>
        <taxon>Amniculicolaceae</taxon>
        <taxon>Amniculicola</taxon>
    </lineage>
</organism>
<proteinExistence type="predicted"/>
<keyword evidence="2" id="KW-1185">Reference proteome</keyword>
<gene>
    <name evidence="1" type="ORF">P154DRAFT_624999</name>
</gene>
<dbReference type="OrthoDB" id="3693960at2759"/>